<reference evidence="4 5" key="1">
    <citation type="submission" date="2023-12" db="EMBL/GenBank/DDBJ databases">
        <title>A high-quality genome assembly for Dillenia turbinata (Dilleniales).</title>
        <authorList>
            <person name="Chanderbali A."/>
        </authorList>
    </citation>
    <scope>NUCLEOTIDE SEQUENCE [LARGE SCALE GENOMIC DNA]</scope>
    <source>
        <strain evidence="4">LSX21</strain>
        <tissue evidence="4">Leaf</tissue>
    </source>
</reference>
<evidence type="ECO:0000256" key="1">
    <source>
        <dbReference type="ARBA" id="ARBA00022737"/>
    </source>
</evidence>
<dbReference type="PANTHER" id="PTHR46043">
    <property type="entry name" value="ARM REPEAT SUPERFAMILY PROTEIN"/>
    <property type="match status" value="1"/>
</dbReference>
<name>A0AAN8YYD0_9MAGN</name>
<sequence length="575" mass="63678">MGEKEQSQKPSPASLTGQPTLRELISHISSLITLSHSIKVFHSKWQVIRNKLDELNSSLVTLENCNSDENTVISEIVLEIFKTVNVSQDLAARCVNVSFSGKLLMQSDLDLICTKFDFHLKKLSGVYSSGILTKGSALVVSKPGFGATKDDMRFYVRDLFTRLKIGDVGMKLQALIGLNEVVTDDEKYVKIVVLEFEDLVGLLVNFLDYAELGIQEMAVKVCCIIAEFDCYKGILIGNGVIAPLIRFLESGSDMGKELATVCLMKLTENSDNAWSVSAHGGVTALLKLCGNGNCGAELVGPVCGVLRNLAGIEEIKRFVVDEGMVAVFVNLAKSKDEVLMINAIEFLQLMAYGDEVIRQMIVREGGIRVLVRILDPKASFSSKAQEIALRAIENFCFSSTNSLNLLMSYRFMDQLLFFLRNGEVLVQELALKVASRLCGTSAEANKAMGDAGFMPELMKFLNSKSFEIREMAAEALSCMVLEPRNRKKFVQEDRNIGLLLQSLDLQEGNSGNMKFLLSVLMSLTRCNSARRKIVNSGYLKNIEKLAEAEVYDAKKLVRKLSSNRFRSMLSGIWHS</sequence>
<evidence type="ECO:0000256" key="2">
    <source>
        <dbReference type="PROSITE-ProRule" id="PRU00259"/>
    </source>
</evidence>
<dbReference type="SMART" id="SM00185">
    <property type="entry name" value="ARM"/>
    <property type="match status" value="5"/>
</dbReference>
<dbReference type="InterPro" id="IPR054296">
    <property type="entry name" value="DUF7032"/>
</dbReference>
<feature type="domain" description="DUF7032" evidence="3">
    <location>
        <begin position="24"/>
        <end position="131"/>
    </location>
</feature>
<keyword evidence="5" id="KW-1185">Reference proteome</keyword>
<organism evidence="4 5">
    <name type="scientific">Dillenia turbinata</name>
    <dbReference type="NCBI Taxonomy" id="194707"/>
    <lineage>
        <taxon>Eukaryota</taxon>
        <taxon>Viridiplantae</taxon>
        <taxon>Streptophyta</taxon>
        <taxon>Embryophyta</taxon>
        <taxon>Tracheophyta</taxon>
        <taxon>Spermatophyta</taxon>
        <taxon>Magnoliopsida</taxon>
        <taxon>eudicotyledons</taxon>
        <taxon>Gunneridae</taxon>
        <taxon>Pentapetalae</taxon>
        <taxon>Dilleniales</taxon>
        <taxon>Dilleniaceae</taxon>
        <taxon>Dillenia</taxon>
    </lineage>
</organism>
<dbReference type="PANTHER" id="PTHR46043:SF5">
    <property type="entry name" value="ARM REPEAT SUPERFAMILY PROTEIN"/>
    <property type="match status" value="1"/>
</dbReference>
<dbReference type="Pfam" id="PF23005">
    <property type="entry name" value="DUF7032"/>
    <property type="match status" value="1"/>
</dbReference>
<dbReference type="EMBL" id="JBAMMX010000023">
    <property type="protein sequence ID" value="KAK6917462.1"/>
    <property type="molecule type" value="Genomic_DNA"/>
</dbReference>
<dbReference type="PROSITE" id="PS50176">
    <property type="entry name" value="ARM_REPEAT"/>
    <property type="match status" value="1"/>
</dbReference>
<evidence type="ECO:0000313" key="5">
    <source>
        <dbReference type="Proteomes" id="UP001370490"/>
    </source>
</evidence>
<gene>
    <name evidence="4" type="ORF">RJ641_018213</name>
</gene>
<dbReference type="InterPro" id="IPR016024">
    <property type="entry name" value="ARM-type_fold"/>
</dbReference>
<accession>A0AAN8YYD0</accession>
<protein>
    <recommendedName>
        <fullName evidence="3">DUF7032 domain-containing protein</fullName>
    </recommendedName>
</protein>
<dbReference type="InterPro" id="IPR011989">
    <property type="entry name" value="ARM-like"/>
</dbReference>
<evidence type="ECO:0000259" key="3">
    <source>
        <dbReference type="Pfam" id="PF23005"/>
    </source>
</evidence>
<proteinExistence type="predicted"/>
<dbReference type="AlphaFoldDB" id="A0AAN8YYD0"/>
<comment type="caution">
    <text evidence="4">The sequence shown here is derived from an EMBL/GenBank/DDBJ whole genome shotgun (WGS) entry which is preliminary data.</text>
</comment>
<dbReference type="Proteomes" id="UP001370490">
    <property type="component" value="Unassembled WGS sequence"/>
</dbReference>
<dbReference type="Gene3D" id="1.25.10.10">
    <property type="entry name" value="Leucine-rich Repeat Variant"/>
    <property type="match status" value="1"/>
</dbReference>
<keyword evidence="1" id="KW-0677">Repeat</keyword>
<dbReference type="InterPro" id="IPR000225">
    <property type="entry name" value="Armadillo"/>
</dbReference>
<dbReference type="SUPFAM" id="SSF48371">
    <property type="entry name" value="ARM repeat"/>
    <property type="match status" value="1"/>
</dbReference>
<evidence type="ECO:0000313" key="4">
    <source>
        <dbReference type="EMBL" id="KAK6917462.1"/>
    </source>
</evidence>
<feature type="repeat" description="ARM" evidence="2">
    <location>
        <begin position="280"/>
        <end position="324"/>
    </location>
</feature>